<evidence type="ECO:0000259" key="2">
    <source>
        <dbReference type="Pfam" id="PF01243"/>
    </source>
</evidence>
<dbReference type="Gene3D" id="2.30.110.10">
    <property type="entry name" value="Electron Transport, Fmn-binding Protein, Chain A"/>
    <property type="match status" value="1"/>
</dbReference>
<sequence>MAAELSDALKQHLDDTKVFATVATLTASGHPHLTVVWIKRDGDDLVFSTTADRAQGKNLARDPRITIMISPPENPYTYAEIRGTATVTPDLDRELPNELSLKYTGQDYATFNPASKEDGDRVIVRVTPTKITGRF</sequence>
<organism evidence="3 4">
    <name type="scientific">Streptomyces acidiscabies</name>
    <dbReference type="NCBI Taxonomy" id="42234"/>
    <lineage>
        <taxon>Bacteria</taxon>
        <taxon>Bacillati</taxon>
        <taxon>Actinomycetota</taxon>
        <taxon>Actinomycetes</taxon>
        <taxon>Kitasatosporales</taxon>
        <taxon>Streptomycetaceae</taxon>
        <taxon>Streptomyces</taxon>
    </lineage>
</organism>
<evidence type="ECO:0000313" key="4">
    <source>
        <dbReference type="Proteomes" id="UP000037151"/>
    </source>
</evidence>
<accession>A0A0L0K5Y5</accession>
<dbReference type="Proteomes" id="UP000037151">
    <property type="component" value="Unassembled WGS sequence"/>
</dbReference>
<dbReference type="GO" id="GO:0016627">
    <property type="term" value="F:oxidoreductase activity, acting on the CH-CH group of donors"/>
    <property type="evidence" value="ECO:0007669"/>
    <property type="project" value="TreeGrafter"/>
</dbReference>
<dbReference type="InterPro" id="IPR019920">
    <property type="entry name" value="F420-binding_dom_put"/>
</dbReference>
<evidence type="ECO:0000256" key="1">
    <source>
        <dbReference type="ARBA" id="ARBA00023002"/>
    </source>
</evidence>
<dbReference type="PANTHER" id="PTHR35176:SF6">
    <property type="entry name" value="HEME OXYGENASE HI_0854-RELATED"/>
    <property type="match status" value="1"/>
</dbReference>
<dbReference type="SUPFAM" id="SSF50475">
    <property type="entry name" value="FMN-binding split barrel"/>
    <property type="match status" value="1"/>
</dbReference>
<proteinExistence type="predicted"/>
<name>A0A0L0K5Y5_9ACTN</name>
<dbReference type="InterPro" id="IPR011576">
    <property type="entry name" value="Pyridox_Oxase_N"/>
</dbReference>
<dbReference type="OrthoDB" id="162914at2"/>
<dbReference type="PATRIC" id="fig|42234.21.peg.3969"/>
<dbReference type="EMBL" id="JPPY01000123">
    <property type="protein sequence ID" value="KND33537.1"/>
    <property type="molecule type" value="Genomic_DNA"/>
</dbReference>
<feature type="domain" description="Pyridoxamine 5'-phosphate oxidase N-terminal" evidence="2">
    <location>
        <begin position="18"/>
        <end position="132"/>
    </location>
</feature>
<protein>
    <submittedName>
        <fullName evidence="3">Pyridoxamine 5'-phosphate oxidase</fullName>
    </submittedName>
</protein>
<dbReference type="InterPro" id="IPR052019">
    <property type="entry name" value="F420H2_bilvrd_red/Heme_oxyg"/>
</dbReference>
<dbReference type="RefSeq" id="WP_050371751.1">
    <property type="nucleotide sequence ID" value="NZ_KQ257821.1"/>
</dbReference>
<gene>
    <name evidence="3" type="ORF">IQ63_19240</name>
</gene>
<comment type="caution">
    <text evidence="3">The sequence shown here is derived from an EMBL/GenBank/DDBJ whole genome shotgun (WGS) entry which is preliminary data.</text>
</comment>
<keyword evidence="1" id="KW-0560">Oxidoreductase</keyword>
<dbReference type="PANTHER" id="PTHR35176">
    <property type="entry name" value="HEME OXYGENASE HI_0854-RELATED"/>
    <property type="match status" value="1"/>
</dbReference>
<dbReference type="InterPro" id="IPR012349">
    <property type="entry name" value="Split_barrel_FMN-bd"/>
</dbReference>
<dbReference type="Pfam" id="PF01243">
    <property type="entry name" value="PNPOx_N"/>
    <property type="match status" value="1"/>
</dbReference>
<evidence type="ECO:0000313" key="3">
    <source>
        <dbReference type="EMBL" id="KND33537.1"/>
    </source>
</evidence>
<reference evidence="4" key="1">
    <citation type="submission" date="2014-07" db="EMBL/GenBank/DDBJ databases">
        <title>Genome sequencing of plant-pathogenic Streptomyces species.</title>
        <authorList>
            <person name="Harrison J."/>
            <person name="Sapp M."/>
            <person name="Thwaites R."/>
            <person name="Studholme D.J."/>
        </authorList>
    </citation>
    <scope>NUCLEOTIDE SEQUENCE [LARGE SCALE GENOMIC DNA]</scope>
    <source>
        <strain evidence="4">NCPPB 4445</strain>
    </source>
</reference>
<dbReference type="AlphaFoldDB" id="A0A0L0K5Y5"/>
<dbReference type="NCBIfam" id="TIGR03618">
    <property type="entry name" value="Rv1155_F420"/>
    <property type="match status" value="1"/>
</dbReference>
<dbReference type="GO" id="GO:0070967">
    <property type="term" value="F:coenzyme F420 binding"/>
    <property type="evidence" value="ECO:0007669"/>
    <property type="project" value="TreeGrafter"/>
</dbReference>
<dbReference type="GO" id="GO:0005829">
    <property type="term" value="C:cytosol"/>
    <property type="evidence" value="ECO:0007669"/>
    <property type="project" value="TreeGrafter"/>
</dbReference>